<dbReference type="InterPro" id="IPR029058">
    <property type="entry name" value="AB_hydrolase_fold"/>
</dbReference>
<dbReference type="Proteomes" id="UP001515480">
    <property type="component" value="Unassembled WGS sequence"/>
</dbReference>
<evidence type="ECO:0000256" key="6">
    <source>
        <dbReference type="ARBA" id="ARBA00023180"/>
    </source>
</evidence>
<dbReference type="GO" id="GO:0004185">
    <property type="term" value="F:serine-type carboxypeptidase activity"/>
    <property type="evidence" value="ECO:0007669"/>
    <property type="project" value="UniProtKB-UniRule"/>
</dbReference>
<protein>
    <recommendedName>
        <fullName evidence="7">Carboxypeptidase</fullName>
        <ecNumber evidence="7">3.4.16.-</ecNumber>
    </recommendedName>
</protein>
<keyword evidence="2 7" id="KW-0121">Carboxypeptidase</keyword>
<keyword evidence="3 7" id="KW-0645">Protease</keyword>
<keyword evidence="9" id="KW-1185">Reference proteome</keyword>
<evidence type="ECO:0000256" key="4">
    <source>
        <dbReference type="ARBA" id="ARBA00022729"/>
    </source>
</evidence>
<dbReference type="AlphaFoldDB" id="A0AB34ICZ3"/>
<feature type="chain" id="PRO_5044041968" description="Carboxypeptidase" evidence="7">
    <location>
        <begin position="21"/>
        <end position="436"/>
    </location>
</feature>
<dbReference type="InterPro" id="IPR001563">
    <property type="entry name" value="Peptidase_S10"/>
</dbReference>
<organism evidence="8 9">
    <name type="scientific">Prymnesium parvum</name>
    <name type="common">Toxic golden alga</name>
    <dbReference type="NCBI Taxonomy" id="97485"/>
    <lineage>
        <taxon>Eukaryota</taxon>
        <taxon>Haptista</taxon>
        <taxon>Haptophyta</taxon>
        <taxon>Prymnesiophyceae</taxon>
        <taxon>Prymnesiales</taxon>
        <taxon>Prymnesiaceae</taxon>
        <taxon>Prymnesium</taxon>
    </lineage>
</organism>
<accession>A0AB34ICZ3</accession>
<evidence type="ECO:0000256" key="7">
    <source>
        <dbReference type="RuleBase" id="RU361156"/>
    </source>
</evidence>
<dbReference type="PRINTS" id="PR00724">
    <property type="entry name" value="CRBOXYPTASEC"/>
</dbReference>
<dbReference type="Gene3D" id="3.40.50.1820">
    <property type="entry name" value="alpha/beta hydrolase"/>
    <property type="match status" value="1"/>
</dbReference>
<sequence>MPSLAAPLAAALSLASLALAAPLAALPPSPPPLPRGRAAFVTVNASANASLFYWFFPAQSGRADAPLILWLQGGPGASGLLGLFKEMGPLALDGAARAVPRRHTWNEAYGLLFVDSPVGTGYSFTASDGGYARSERDVARDLYTLLQSFLRTEPRLARAPLFVAGESYGGHFVPSLCAHILARRAAAAAAELPIRLAGLAIGDGLTDPPTQVLAKPAQAEAFGLVGPRGRVELQAMAENASSLARAGRFGEALAWREAMEEYVRAHSGATLYDVRRMGAYNFSDVEAWANDAANKAWLGVPPWVVHRTDAQVAAHLRDDTMKSYKHLFPALLDPAHGLRVLLYQGQFDWKDGTASNLAWISTIEWEGREEFAAAPRSIWRASDGEIGGYVQAARNLCEVVVAGAGHMTPMDQPLHALDMMRGFIEGSLCTSPADRA</sequence>
<comment type="caution">
    <text evidence="8">The sequence shown here is derived from an EMBL/GenBank/DDBJ whole genome shotgun (WGS) entry which is preliminary data.</text>
</comment>
<gene>
    <name evidence="8" type="ORF">AB1Y20_016668</name>
</gene>
<evidence type="ECO:0000256" key="1">
    <source>
        <dbReference type="ARBA" id="ARBA00009431"/>
    </source>
</evidence>
<comment type="similarity">
    <text evidence="1 7">Belongs to the peptidase S10 family.</text>
</comment>
<dbReference type="SUPFAM" id="SSF53474">
    <property type="entry name" value="alpha/beta-Hydrolases"/>
    <property type="match status" value="1"/>
</dbReference>
<evidence type="ECO:0000256" key="2">
    <source>
        <dbReference type="ARBA" id="ARBA00022645"/>
    </source>
</evidence>
<dbReference type="InterPro" id="IPR018202">
    <property type="entry name" value="Ser_caboxypep_ser_AS"/>
</dbReference>
<keyword evidence="4 7" id="KW-0732">Signal</keyword>
<evidence type="ECO:0000256" key="3">
    <source>
        <dbReference type="ARBA" id="ARBA00022670"/>
    </source>
</evidence>
<evidence type="ECO:0000313" key="9">
    <source>
        <dbReference type="Proteomes" id="UP001515480"/>
    </source>
</evidence>
<dbReference type="Pfam" id="PF00450">
    <property type="entry name" value="Peptidase_S10"/>
    <property type="match status" value="1"/>
</dbReference>
<dbReference type="EMBL" id="JBGBPQ010000031">
    <property type="protein sequence ID" value="KAL1495808.1"/>
    <property type="molecule type" value="Genomic_DNA"/>
</dbReference>
<dbReference type="GO" id="GO:0006508">
    <property type="term" value="P:proteolysis"/>
    <property type="evidence" value="ECO:0007669"/>
    <property type="project" value="UniProtKB-KW"/>
</dbReference>
<name>A0AB34ICZ3_PRYPA</name>
<dbReference type="PANTHER" id="PTHR11802:SF3">
    <property type="entry name" value="RETINOID-INDUCIBLE SERINE CARBOXYPEPTIDASE"/>
    <property type="match status" value="1"/>
</dbReference>
<proteinExistence type="inferred from homology"/>
<reference evidence="8 9" key="1">
    <citation type="journal article" date="2024" name="Science">
        <title>Giant polyketide synthase enzymes in the biosynthesis of giant marine polyether toxins.</title>
        <authorList>
            <person name="Fallon T.R."/>
            <person name="Shende V.V."/>
            <person name="Wierzbicki I.H."/>
            <person name="Pendleton A.L."/>
            <person name="Watervoot N.F."/>
            <person name="Auber R.P."/>
            <person name="Gonzalez D.J."/>
            <person name="Wisecaver J.H."/>
            <person name="Moore B.S."/>
        </authorList>
    </citation>
    <scope>NUCLEOTIDE SEQUENCE [LARGE SCALE GENOMIC DNA]</scope>
    <source>
        <strain evidence="8 9">12B1</strain>
    </source>
</reference>
<keyword evidence="5 7" id="KW-0378">Hydrolase</keyword>
<dbReference type="PROSITE" id="PS00131">
    <property type="entry name" value="CARBOXYPEPT_SER_SER"/>
    <property type="match status" value="1"/>
</dbReference>
<feature type="signal peptide" evidence="7">
    <location>
        <begin position="1"/>
        <end position="20"/>
    </location>
</feature>
<keyword evidence="6" id="KW-0325">Glycoprotein</keyword>
<evidence type="ECO:0000256" key="5">
    <source>
        <dbReference type="ARBA" id="ARBA00022801"/>
    </source>
</evidence>
<evidence type="ECO:0000313" key="8">
    <source>
        <dbReference type="EMBL" id="KAL1495808.1"/>
    </source>
</evidence>
<dbReference type="EC" id="3.4.16.-" evidence="7"/>
<dbReference type="PANTHER" id="PTHR11802">
    <property type="entry name" value="SERINE PROTEASE FAMILY S10 SERINE CARBOXYPEPTIDASE"/>
    <property type="match status" value="1"/>
</dbReference>